<dbReference type="InterPro" id="IPR051126">
    <property type="entry name" value="Thiosulfate_sulfurtransferase"/>
</dbReference>
<sequence length="344" mass="35661">MSGEETDLTRRSLLAAAAGAGVAGTAGCSGVQTPSDVAAAASVGGNVGYFRGPAQVDLGASTFVDARSKEQYRAEHVYGARHAPIETLETRQASDDGFVPDAAGMASALESIGVAPDDDVVVYGSSVGSRVSRVVFALEYLGHEGDVFVLNGGYEAWTGRVGVGSRSHGTVDYDPDPQPGLVVTREWLADRVGTFNADGGPGLLDVRPPEAYLGARQADALVASNARHGHLPGAVNVRWTGNIDGRELVEPGTLAQLYFSRAGLTQSGPTVVYGQGNVNPTNTWLVLRALGAEDVRLYEGGFGEWANVDAERRGRFPVETKTSTVIETSGSVGGGDDGGFSCTG</sequence>
<gene>
    <name evidence="4" type="ORF">H5V44_10430</name>
</gene>
<dbReference type="PROSITE" id="PS51318">
    <property type="entry name" value="TAT"/>
    <property type="match status" value="1"/>
</dbReference>
<dbReference type="PANTHER" id="PTHR43855">
    <property type="entry name" value="THIOSULFATE SULFURTRANSFERASE"/>
    <property type="match status" value="1"/>
</dbReference>
<dbReference type="InterPro" id="IPR006311">
    <property type="entry name" value="TAT_signal"/>
</dbReference>
<dbReference type="PANTHER" id="PTHR43855:SF1">
    <property type="entry name" value="THIOSULFATE SULFURTRANSFERASE"/>
    <property type="match status" value="1"/>
</dbReference>
<dbReference type="SMART" id="SM00450">
    <property type="entry name" value="RHOD"/>
    <property type="match status" value="2"/>
</dbReference>
<dbReference type="RefSeq" id="WP_185193052.1">
    <property type="nucleotide sequence ID" value="NZ_JACKXD010000003.1"/>
</dbReference>
<comment type="caution">
    <text evidence="4">The sequence shown here is derived from an EMBL/GenBank/DDBJ whole genome shotgun (WGS) entry which is preliminary data.</text>
</comment>
<evidence type="ECO:0000313" key="5">
    <source>
        <dbReference type="Proteomes" id="UP000546257"/>
    </source>
</evidence>
<protein>
    <recommendedName>
        <fullName evidence="2">Sulfurtransferase</fullName>
    </recommendedName>
</protein>
<dbReference type="Proteomes" id="UP000546257">
    <property type="component" value="Unassembled WGS sequence"/>
</dbReference>
<dbReference type="PROSITE" id="PS50206">
    <property type="entry name" value="RHODANESE_3"/>
    <property type="match status" value="2"/>
</dbReference>
<dbReference type="Gene3D" id="3.40.250.10">
    <property type="entry name" value="Rhodanese-like domain"/>
    <property type="match status" value="2"/>
</dbReference>
<dbReference type="AlphaFoldDB" id="A0A7J9SIA3"/>
<evidence type="ECO:0000256" key="2">
    <source>
        <dbReference type="RuleBase" id="RU000507"/>
    </source>
</evidence>
<dbReference type="EMBL" id="JACKXD010000003">
    <property type="protein sequence ID" value="MBB6646695.1"/>
    <property type="molecule type" value="Genomic_DNA"/>
</dbReference>
<evidence type="ECO:0000256" key="1">
    <source>
        <dbReference type="ARBA" id="ARBA00022737"/>
    </source>
</evidence>
<keyword evidence="1" id="KW-0677">Repeat</keyword>
<keyword evidence="2" id="KW-0808">Transferase</keyword>
<reference evidence="4 5" key="1">
    <citation type="submission" date="2020-08" db="EMBL/GenBank/DDBJ databases">
        <authorList>
            <person name="Seo M.-J."/>
        </authorList>
    </citation>
    <scope>NUCLEOTIDE SEQUENCE [LARGE SCALE GENOMIC DNA]</scope>
    <source>
        <strain evidence="4 5">MBLA0160</strain>
    </source>
</reference>
<proteinExistence type="predicted"/>
<dbReference type="InterPro" id="IPR001763">
    <property type="entry name" value="Rhodanese-like_dom"/>
</dbReference>
<organism evidence="4 5">
    <name type="scientific">Halobellus ruber</name>
    <dbReference type="NCBI Taxonomy" id="2761102"/>
    <lineage>
        <taxon>Archaea</taxon>
        <taxon>Methanobacteriati</taxon>
        <taxon>Methanobacteriota</taxon>
        <taxon>Stenosarchaea group</taxon>
        <taxon>Halobacteria</taxon>
        <taxon>Halobacteriales</taxon>
        <taxon>Haloferacaceae</taxon>
        <taxon>Halobellus</taxon>
    </lineage>
</organism>
<dbReference type="InterPro" id="IPR001307">
    <property type="entry name" value="Thiosulphate_STrfase_CS"/>
</dbReference>
<feature type="domain" description="Rhodanese" evidence="3">
    <location>
        <begin position="57"/>
        <end position="166"/>
    </location>
</feature>
<dbReference type="Pfam" id="PF00581">
    <property type="entry name" value="Rhodanese"/>
    <property type="match status" value="2"/>
</dbReference>
<dbReference type="GO" id="GO:0004792">
    <property type="term" value="F:thiosulfate-cyanide sulfurtransferase activity"/>
    <property type="evidence" value="ECO:0007669"/>
    <property type="project" value="InterPro"/>
</dbReference>
<feature type="domain" description="Rhodanese" evidence="3">
    <location>
        <begin position="203"/>
        <end position="310"/>
    </location>
</feature>
<dbReference type="PROSITE" id="PS00683">
    <property type="entry name" value="RHODANESE_2"/>
    <property type="match status" value="1"/>
</dbReference>
<evidence type="ECO:0000313" key="4">
    <source>
        <dbReference type="EMBL" id="MBB6646695.1"/>
    </source>
</evidence>
<evidence type="ECO:0000259" key="3">
    <source>
        <dbReference type="PROSITE" id="PS50206"/>
    </source>
</evidence>
<accession>A0A7J9SIA3</accession>
<dbReference type="SUPFAM" id="SSF52821">
    <property type="entry name" value="Rhodanese/Cell cycle control phosphatase"/>
    <property type="match status" value="2"/>
</dbReference>
<keyword evidence="5" id="KW-1185">Reference proteome</keyword>
<dbReference type="InterPro" id="IPR036873">
    <property type="entry name" value="Rhodanese-like_dom_sf"/>
</dbReference>
<name>A0A7J9SIA3_9EURY</name>